<comment type="caution">
    <text evidence="2">The sequence shown here is derived from an EMBL/GenBank/DDBJ whole genome shotgun (WGS) entry which is preliminary data.</text>
</comment>
<name>A0A016UYD0_9BILA</name>
<evidence type="ECO:0000256" key="1">
    <source>
        <dbReference type="SAM" id="MobiDB-lite"/>
    </source>
</evidence>
<feature type="region of interest" description="Disordered" evidence="1">
    <location>
        <begin position="14"/>
        <end position="70"/>
    </location>
</feature>
<dbReference type="AlphaFoldDB" id="A0A016UYD0"/>
<keyword evidence="3" id="KW-1185">Reference proteome</keyword>
<accession>A0A016UYD0</accession>
<proteinExistence type="predicted"/>
<dbReference type="EMBL" id="JARK01001359">
    <property type="protein sequence ID" value="EYC19792.1"/>
    <property type="molecule type" value="Genomic_DNA"/>
</dbReference>
<dbReference type="Proteomes" id="UP000024635">
    <property type="component" value="Unassembled WGS sequence"/>
</dbReference>
<organism evidence="2 3">
    <name type="scientific">Ancylostoma ceylanicum</name>
    <dbReference type="NCBI Taxonomy" id="53326"/>
    <lineage>
        <taxon>Eukaryota</taxon>
        <taxon>Metazoa</taxon>
        <taxon>Ecdysozoa</taxon>
        <taxon>Nematoda</taxon>
        <taxon>Chromadorea</taxon>
        <taxon>Rhabditida</taxon>
        <taxon>Rhabditina</taxon>
        <taxon>Rhabditomorpha</taxon>
        <taxon>Strongyloidea</taxon>
        <taxon>Ancylostomatidae</taxon>
        <taxon>Ancylostomatinae</taxon>
        <taxon>Ancylostoma</taxon>
    </lineage>
</organism>
<evidence type="ECO:0000313" key="3">
    <source>
        <dbReference type="Proteomes" id="UP000024635"/>
    </source>
</evidence>
<sequence>MLLSEAFHQENCEFTRCSSRGSSEPRRKHERTSPLPHNFVDSVYSVRNPSLQTARSGSDTQRGRSKHKLPGCLGRAWQQERALHASEQAAGTPGYL</sequence>
<dbReference type="OrthoDB" id="10473947at2759"/>
<protein>
    <submittedName>
        <fullName evidence="2">Uncharacterized protein</fullName>
    </submittedName>
</protein>
<gene>
    <name evidence="2" type="primary">Acey_s0023.g722</name>
    <name evidence="2" type="ORF">Y032_0023g722</name>
</gene>
<evidence type="ECO:0000313" key="2">
    <source>
        <dbReference type="EMBL" id="EYC19792.1"/>
    </source>
</evidence>
<reference evidence="3" key="1">
    <citation type="journal article" date="2015" name="Nat. Genet.">
        <title>The genome and transcriptome of the zoonotic hookworm Ancylostoma ceylanicum identify infection-specific gene families.</title>
        <authorList>
            <person name="Schwarz E.M."/>
            <person name="Hu Y."/>
            <person name="Antoshechkin I."/>
            <person name="Miller M.M."/>
            <person name="Sternberg P.W."/>
            <person name="Aroian R.V."/>
        </authorList>
    </citation>
    <scope>NUCLEOTIDE SEQUENCE</scope>
    <source>
        <strain evidence="3">HY135</strain>
    </source>
</reference>
<feature type="compositionally biased region" description="Polar residues" evidence="1">
    <location>
        <begin position="45"/>
        <end position="60"/>
    </location>
</feature>